<comment type="caution">
    <text evidence="10">The sequence shown here is derived from an EMBL/GenBank/DDBJ whole genome shotgun (WGS) entry which is preliminary data.</text>
</comment>
<evidence type="ECO:0000256" key="4">
    <source>
        <dbReference type="ARBA" id="ARBA00022989"/>
    </source>
</evidence>
<dbReference type="InterPro" id="IPR025857">
    <property type="entry name" value="MacB_PCD"/>
</dbReference>
<evidence type="ECO:0000256" key="6">
    <source>
        <dbReference type="ARBA" id="ARBA00038076"/>
    </source>
</evidence>
<dbReference type="Proteomes" id="UP000548673">
    <property type="component" value="Unassembled WGS sequence"/>
</dbReference>
<reference evidence="10 11" key="1">
    <citation type="submission" date="2020-05" db="EMBL/GenBank/DDBJ databases">
        <title>The draft genome of Cronobacter sakazakii strain 145005.</title>
        <authorList>
            <person name="Yang J."/>
            <person name="Liu L."/>
            <person name="Feng Y."/>
            <person name="Zong Z."/>
        </authorList>
    </citation>
    <scope>NUCLEOTIDE SEQUENCE [LARGE SCALE GENOMIC DNA]</scope>
    <source>
        <strain evidence="10 11">145005</strain>
    </source>
</reference>
<proteinExistence type="inferred from homology"/>
<dbReference type="InterPro" id="IPR050250">
    <property type="entry name" value="Macrolide_Exporter_MacB"/>
</dbReference>
<gene>
    <name evidence="10" type="ORF">HRR37_09595</name>
</gene>
<dbReference type="InterPro" id="IPR003838">
    <property type="entry name" value="ABC3_permease_C"/>
</dbReference>
<dbReference type="PANTHER" id="PTHR30572">
    <property type="entry name" value="MEMBRANE COMPONENT OF TRANSPORTER-RELATED"/>
    <property type="match status" value="1"/>
</dbReference>
<accession>A0A853HGB4</accession>
<keyword evidence="2" id="KW-1003">Cell membrane</keyword>
<feature type="transmembrane region" description="Helical" evidence="7">
    <location>
        <begin position="297"/>
        <end position="324"/>
    </location>
</feature>
<dbReference type="PANTHER" id="PTHR30572:SF4">
    <property type="entry name" value="ABC TRANSPORTER PERMEASE YTRF"/>
    <property type="match status" value="1"/>
</dbReference>
<dbReference type="Pfam" id="PF12704">
    <property type="entry name" value="MacB_PCD"/>
    <property type="match status" value="1"/>
</dbReference>
<keyword evidence="5 7" id="KW-0472">Membrane</keyword>
<evidence type="ECO:0000259" key="8">
    <source>
        <dbReference type="Pfam" id="PF02687"/>
    </source>
</evidence>
<dbReference type="RefSeq" id="WP_080637925.1">
    <property type="nucleotide sequence ID" value="NZ_CP027107.1"/>
</dbReference>
<evidence type="ECO:0000259" key="9">
    <source>
        <dbReference type="Pfam" id="PF12704"/>
    </source>
</evidence>
<evidence type="ECO:0000256" key="7">
    <source>
        <dbReference type="SAM" id="Phobius"/>
    </source>
</evidence>
<feature type="domain" description="ABC3 transporter permease C-terminal" evidence="8">
    <location>
        <begin position="306"/>
        <end position="418"/>
    </location>
</feature>
<evidence type="ECO:0000256" key="3">
    <source>
        <dbReference type="ARBA" id="ARBA00022692"/>
    </source>
</evidence>
<comment type="subcellular location">
    <subcellularLocation>
        <location evidence="1">Cell membrane</location>
        <topology evidence="1">Multi-pass membrane protein</topology>
    </subcellularLocation>
</comment>
<dbReference type="Pfam" id="PF02687">
    <property type="entry name" value="FtsX"/>
    <property type="match status" value="1"/>
</dbReference>
<protein>
    <submittedName>
        <fullName evidence="10">ABC transporter permease</fullName>
    </submittedName>
</protein>
<dbReference type="EMBL" id="JABTXY010000024">
    <property type="protein sequence ID" value="NYV42623.1"/>
    <property type="molecule type" value="Genomic_DNA"/>
</dbReference>
<sequence length="425" mass="45973">MMVLSVKDLMPTAKRNTFIYSELKLVYGPSCLHILRESLENLRLLGRRAFLALIGIAIGCMAVVALLNIGHNAQLQAMSVFKGMGTDMIAATIQLPVGNRNETISVNTTLNTSDLNTLIPETIAVAPLVSANIDALFKGQVLNVTTIGSTDKLSDVLGLHLKVGRFLSIYDTGNTYAVLGGNIANQMENAGKDIKPGDHIQLAGYLFEVIGIIKSDEQNPLVPFSVNDSIFVPIDSMRRIFPNPYITSVLIRNHDYEHVVQNAHILRNWLAKKISGFEISVQFPQQLLKGMEKQSRLFSWFLSGLGGIALLVGGVGVMNVMVMNVAERRREIGVRIALGARPKDIALLFLIESTVLTGLGALTGALMGLITAWLFVYYSGWGTFSLYPSGFMLGVGGAAITGLLFGLSPAVSAARLSPVQALRDD</sequence>
<dbReference type="GeneID" id="56729985"/>
<dbReference type="GO" id="GO:0005886">
    <property type="term" value="C:plasma membrane"/>
    <property type="evidence" value="ECO:0007669"/>
    <property type="project" value="UniProtKB-SubCell"/>
</dbReference>
<feature type="transmembrane region" description="Helical" evidence="7">
    <location>
        <begin position="49"/>
        <end position="69"/>
    </location>
</feature>
<evidence type="ECO:0000256" key="5">
    <source>
        <dbReference type="ARBA" id="ARBA00023136"/>
    </source>
</evidence>
<evidence type="ECO:0000313" key="11">
    <source>
        <dbReference type="Proteomes" id="UP000548673"/>
    </source>
</evidence>
<feature type="transmembrane region" description="Helical" evidence="7">
    <location>
        <begin position="384"/>
        <end position="407"/>
    </location>
</feature>
<evidence type="ECO:0000256" key="2">
    <source>
        <dbReference type="ARBA" id="ARBA00022475"/>
    </source>
</evidence>
<keyword evidence="3 7" id="KW-0812">Transmembrane</keyword>
<organism evidence="10 11">
    <name type="scientific">Cronobacter sakazakii</name>
    <name type="common">Enterobacter sakazakii</name>
    <dbReference type="NCBI Taxonomy" id="28141"/>
    <lineage>
        <taxon>Bacteria</taxon>
        <taxon>Pseudomonadati</taxon>
        <taxon>Pseudomonadota</taxon>
        <taxon>Gammaproteobacteria</taxon>
        <taxon>Enterobacterales</taxon>
        <taxon>Enterobacteriaceae</taxon>
        <taxon>Cronobacter</taxon>
    </lineage>
</organism>
<dbReference type="AlphaFoldDB" id="A0A853HGB4"/>
<dbReference type="GO" id="GO:0022857">
    <property type="term" value="F:transmembrane transporter activity"/>
    <property type="evidence" value="ECO:0007669"/>
    <property type="project" value="TreeGrafter"/>
</dbReference>
<evidence type="ECO:0000256" key="1">
    <source>
        <dbReference type="ARBA" id="ARBA00004651"/>
    </source>
</evidence>
<feature type="transmembrane region" description="Helical" evidence="7">
    <location>
        <begin position="345"/>
        <end position="378"/>
    </location>
</feature>
<comment type="similarity">
    <text evidence="6">Belongs to the ABC-4 integral membrane protein family.</text>
</comment>
<name>A0A853HGB4_CROSK</name>
<keyword evidence="4 7" id="KW-1133">Transmembrane helix</keyword>
<feature type="domain" description="MacB-like periplasmic core" evidence="9">
    <location>
        <begin position="50"/>
        <end position="252"/>
    </location>
</feature>
<evidence type="ECO:0000313" key="10">
    <source>
        <dbReference type="EMBL" id="NYV42623.1"/>
    </source>
</evidence>